<reference evidence="2 3" key="1">
    <citation type="submission" date="2019-12" db="EMBL/GenBank/DDBJ databases">
        <title>Sporaefaciens musculi gen. nov., sp. nov., a novel bacterium isolated from the caecum of an obese mouse.</title>
        <authorList>
            <person name="Rasmussen T.S."/>
            <person name="Streidl T."/>
            <person name="Hitch T.C.A."/>
            <person name="Wortmann E."/>
            <person name="Deptula P."/>
            <person name="Hansen M."/>
            <person name="Nielsen D.S."/>
            <person name="Clavel T."/>
            <person name="Vogensen F.K."/>
        </authorList>
    </citation>
    <scope>NUCLEOTIDE SEQUENCE [LARGE SCALE GENOMIC DNA]</scope>
    <source>
        <strain evidence="2 3">WCA-9-b2</strain>
    </source>
</reference>
<comment type="caution">
    <text evidence="2">The sequence shown here is derived from an EMBL/GenBank/DDBJ whole genome shotgun (WGS) entry which is preliminary data.</text>
</comment>
<accession>A0A7X3MLM0</accession>
<dbReference type="RefSeq" id="WP_159755702.1">
    <property type="nucleotide sequence ID" value="NZ_WUQX01000001.1"/>
</dbReference>
<evidence type="ECO:0000313" key="2">
    <source>
        <dbReference type="EMBL" id="MXP78709.1"/>
    </source>
</evidence>
<gene>
    <name evidence="2" type="ORF">GN277_26230</name>
</gene>
<dbReference type="PANTHER" id="PTHR35339:SF4">
    <property type="entry name" value="LINALOOL DEHYDRATASE_ISOMERASE DOMAIN-CONTAINING PROTEIN"/>
    <property type="match status" value="1"/>
</dbReference>
<feature type="domain" description="DUF2264" evidence="1">
    <location>
        <begin position="38"/>
        <end position="326"/>
    </location>
</feature>
<keyword evidence="3" id="KW-1185">Reference proteome</keyword>
<organism evidence="2 3">
    <name type="scientific">Sporofaciens musculi</name>
    <dbReference type="NCBI Taxonomy" id="2681861"/>
    <lineage>
        <taxon>Bacteria</taxon>
        <taxon>Bacillati</taxon>
        <taxon>Bacillota</taxon>
        <taxon>Clostridia</taxon>
        <taxon>Lachnospirales</taxon>
        <taxon>Lachnospiraceae</taxon>
        <taxon>Sporofaciens</taxon>
    </lineage>
</organism>
<dbReference type="Proteomes" id="UP000460412">
    <property type="component" value="Unassembled WGS sequence"/>
</dbReference>
<evidence type="ECO:0000313" key="3">
    <source>
        <dbReference type="Proteomes" id="UP000460412"/>
    </source>
</evidence>
<proteinExistence type="predicted"/>
<dbReference type="AlphaFoldDB" id="A0A7X3MLM0"/>
<name>A0A7X3MLM0_9FIRM</name>
<evidence type="ECO:0000259" key="1">
    <source>
        <dbReference type="Pfam" id="PF10022"/>
    </source>
</evidence>
<dbReference type="InterPro" id="IPR049349">
    <property type="entry name" value="DUF2264_N"/>
</dbReference>
<dbReference type="PANTHER" id="PTHR35339">
    <property type="entry name" value="LINALOOL DEHYDRATASE_ISOMERASE DOMAIN-CONTAINING PROTEIN"/>
    <property type="match status" value="1"/>
</dbReference>
<sequence>MYLKTDIEKILEKIVVNNIREYIKIKKQCDVSIDRIGPFAHYGSKISAMELFSRTALGIIFIMHKDEKSEYVDFFNHEILKGLISSSKEYWGDIDKIDQRVVEMPPIILMFLFHKDLTWDTYSAEEKENILCWFRKINNFSIQKNNWIFFKIIVNEVIKTLTGSEINIEKEYKIIESLYIKDGWYKDGKSGRIDYYNSFAFHYYGLILSKFVENKYTENYRCRALEFGKSFIYWFSEIGDSVPFGRSLTYRMACASFWSACVFADVFPFDLKVIKGIIYRNIAWWINQNIFRENGILSVGYCYPNILMSEDYNAYGSPGWALKIFTQTSHIDFSYAP</sequence>
<dbReference type="InterPro" id="IPR016624">
    <property type="entry name" value="UCP014753"/>
</dbReference>
<dbReference type="EMBL" id="WUQX01000001">
    <property type="protein sequence ID" value="MXP78709.1"/>
    <property type="molecule type" value="Genomic_DNA"/>
</dbReference>
<dbReference type="PIRSF" id="PIRSF014753">
    <property type="entry name" value="UCP014753"/>
    <property type="match status" value="1"/>
</dbReference>
<dbReference type="Pfam" id="PF10022">
    <property type="entry name" value="DUF2264"/>
    <property type="match status" value="1"/>
</dbReference>
<protein>
    <submittedName>
        <fullName evidence="2">DUF2264 domain-containing protein</fullName>
    </submittedName>
</protein>